<dbReference type="Proteomes" id="UP000515728">
    <property type="component" value="Chromosome"/>
</dbReference>
<dbReference type="EMBL" id="CP060131">
    <property type="protein sequence ID" value="QNG53217.1"/>
    <property type="molecule type" value="Genomic_DNA"/>
</dbReference>
<proteinExistence type="predicted"/>
<keyword evidence="2" id="KW-1185">Reference proteome</keyword>
<name>A0A7G7MKA6_9PSEU</name>
<accession>A0A7G7MKA6</accession>
<dbReference type="SUPFAM" id="SSF109998">
    <property type="entry name" value="Triger factor/SurA peptide-binding domain-like"/>
    <property type="match status" value="1"/>
</dbReference>
<dbReference type="PROSITE" id="PS51257">
    <property type="entry name" value="PROKAR_LIPOPROTEIN"/>
    <property type="match status" value="1"/>
</dbReference>
<protein>
    <recommendedName>
        <fullName evidence="3">SurA N-terminal domain-containing protein</fullName>
    </recommendedName>
</protein>
<gene>
    <name evidence="1" type="ORF">H6H00_04225</name>
</gene>
<dbReference type="AlphaFoldDB" id="A0A7G7MKA6"/>
<evidence type="ECO:0000313" key="2">
    <source>
        <dbReference type="Proteomes" id="UP000515728"/>
    </source>
</evidence>
<sequence>MHRQVGRVVAAVAVVGAMVSGCGSGPSQIGSAAIVGTDAIALDVVQDQIALALSPEKAQAVSGRNQGAGGGYGSPQVAREIVTGAILGDLLDRRTAEEGISISDADLDAALATAGTPEEIAQSSLYTPEVQREKIRDDLAAAALGARYVDRLAVTLEFVALPSEEEAIGAARAVAAGGADAEAVFAGVPADQRAQQVRAVDNPALATSFAFGTPAGSVIVLRPAQDGAPWTVIRILDRTTDLPAEGPSIVDQLGQSDLQLIGYRMLQPASEELGVQVNPRYGVWDPIQLAVVAEDQTAGSILPPPAAG</sequence>
<organism evidence="1 2">
    <name type="scientific">Pseudonocardia petroleophila</name>
    <dbReference type="NCBI Taxonomy" id="37331"/>
    <lineage>
        <taxon>Bacteria</taxon>
        <taxon>Bacillati</taxon>
        <taxon>Actinomycetota</taxon>
        <taxon>Actinomycetes</taxon>
        <taxon>Pseudonocardiales</taxon>
        <taxon>Pseudonocardiaceae</taxon>
        <taxon>Pseudonocardia</taxon>
    </lineage>
</organism>
<evidence type="ECO:0008006" key="3">
    <source>
        <dbReference type="Google" id="ProtNLM"/>
    </source>
</evidence>
<dbReference type="InterPro" id="IPR027304">
    <property type="entry name" value="Trigger_fact/SurA_dom_sf"/>
</dbReference>
<dbReference type="KEGG" id="ppel:H6H00_04225"/>
<reference evidence="1 2" key="1">
    <citation type="submission" date="2020-08" db="EMBL/GenBank/DDBJ databases">
        <authorList>
            <person name="Mo P."/>
        </authorList>
    </citation>
    <scope>NUCLEOTIDE SEQUENCE [LARGE SCALE GENOMIC DNA]</scope>
    <source>
        <strain evidence="1 2">CGMCC 4.1532</strain>
    </source>
</reference>
<evidence type="ECO:0000313" key="1">
    <source>
        <dbReference type="EMBL" id="QNG53217.1"/>
    </source>
</evidence>